<dbReference type="AlphaFoldDB" id="A0A284QTD3"/>
<reference evidence="2" key="1">
    <citation type="journal article" date="2017" name="Nat. Ecol. Evol.">
        <title>Genome expansion and lineage-specific genetic innovations in the forest pathogenic fungi Armillaria.</title>
        <authorList>
            <person name="Sipos G."/>
            <person name="Prasanna A.N."/>
            <person name="Walter M.C."/>
            <person name="O'Connor E."/>
            <person name="Balint B."/>
            <person name="Krizsan K."/>
            <person name="Kiss B."/>
            <person name="Hess J."/>
            <person name="Varga T."/>
            <person name="Slot J."/>
            <person name="Riley R."/>
            <person name="Boka B."/>
            <person name="Rigling D."/>
            <person name="Barry K."/>
            <person name="Lee J."/>
            <person name="Mihaltcheva S."/>
            <person name="LaButti K."/>
            <person name="Lipzen A."/>
            <person name="Waldron R."/>
            <person name="Moloney N.M."/>
            <person name="Sperisen C."/>
            <person name="Kredics L."/>
            <person name="Vagvoelgyi C."/>
            <person name="Patrignani A."/>
            <person name="Fitzpatrick D."/>
            <person name="Nagy I."/>
            <person name="Doyle S."/>
            <person name="Anderson J.B."/>
            <person name="Grigoriev I.V."/>
            <person name="Gueldener U."/>
            <person name="Muensterkoetter M."/>
            <person name="Nagy L.G."/>
        </authorList>
    </citation>
    <scope>NUCLEOTIDE SEQUENCE [LARGE SCALE GENOMIC DNA]</scope>
    <source>
        <strain evidence="2">C18/9</strain>
    </source>
</reference>
<gene>
    <name evidence="1" type="ORF">ARMOST_03056</name>
</gene>
<dbReference type="Gene3D" id="3.30.760.10">
    <property type="entry name" value="RNA Cap, Translation Initiation Factor Eif4e"/>
    <property type="match status" value="1"/>
</dbReference>
<dbReference type="EMBL" id="FUEG01000002">
    <property type="protein sequence ID" value="SJK99745.1"/>
    <property type="molecule type" value="Genomic_DNA"/>
</dbReference>
<sequence length="253" mass="28023">MEYQAVTFVPHICLFTDHPIAQLILILIDSRVTTSPRRIRTADRLDDINRILSNDGRLCCAEHVEVINGGESLTADKLEKCNQLEGQPEKKNVRVGYKNILSVDAITLRFAIKTRALRIDGLAKPPEGPKMPGVPMKVPEVKFPYTPASNSQLSTATDGTFSPSTESNDYEAGLTVIGEFNTVEDFFPYFNWLKTPLKFEHNSNYLTFTEDSDSCLVPPIVNAFIGSSTASMLTISGRNSPLGFSQSPDVCFR</sequence>
<evidence type="ECO:0000313" key="1">
    <source>
        <dbReference type="EMBL" id="SJK99745.1"/>
    </source>
</evidence>
<dbReference type="InterPro" id="IPR001040">
    <property type="entry name" value="TIF_eIF_4E"/>
</dbReference>
<dbReference type="InterPro" id="IPR023398">
    <property type="entry name" value="TIF_eIF4e-like"/>
</dbReference>
<evidence type="ECO:0000313" key="2">
    <source>
        <dbReference type="Proteomes" id="UP000219338"/>
    </source>
</evidence>
<dbReference type="STRING" id="47428.A0A284QTD3"/>
<proteinExistence type="predicted"/>
<name>A0A284QTD3_ARMOS</name>
<organism evidence="1 2">
    <name type="scientific">Armillaria ostoyae</name>
    <name type="common">Armillaria root rot fungus</name>
    <dbReference type="NCBI Taxonomy" id="47428"/>
    <lineage>
        <taxon>Eukaryota</taxon>
        <taxon>Fungi</taxon>
        <taxon>Dikarya</taxon>
        <taxon>Basidiomycota</taxon>
        <taxon>Agaricomycotina</taxon>
        <taxon>Agaricomycetes</taxon>
        <taxon>Agaricomycetidae</taxon>
        <taxon>Agaricales</taxon>
        <taxon>Marasmiineae</taxon>
        <taxon>Physalacriaceae</taxon>
        <taxon>Armillaria</taxon>
    </lineage>
</organism>
<dbReference type="Proteomes" id="UP000219338">
    <property type="component" value="Unassembled WGS sequence"/>
</dbReference>
<accession>A0A284QTD3</accession>
<keyword evidence="2" id="KW-1185">Reference proteome</keyword>
<dbReference type="GO" id="GO:0003743">
    <property type="term" value="F:translation initiation factor activity"/>
    <property type="evidence" value="ECO:0007669"/>
    <property type="project" value="InterPro"/>
</dbReference>
<protein>
    <submittedName>
        <fullName evidence="1">Uncharacterized protein</fullName>
    </submittedName>
</protein>
<dbReference type="Pfam" id="PF01652">
    <property type="entry name" value="IF4E"/>
    <property type="match status" value="1"/>
</dbReference>
<dbReference type="GO" id="GO:0003723">
    <property type="term" value="F:RNA binding"/>
    <property type="evidence" value="ECO:0007669"/>
    <property type="project" value="InterPro"/>
</dbReference>
<dbReference type="OrthoDB" id="590761at2759"/>
<dbReference type="SUPFAM" id="SSF55418">
    <property type="entry name" value="eIF4e-like"/>
    <property type="match status" value="1"/>
</dbReference>